<evidence type="ECO:0000256" key="1">
    <source>
        <dbReference type="SAM" id="SignalP"/>
    </source>
</evidence>
<keyword evidence="1" id="KW-0732">Signal</keyword>
<reference evidence="2 3" key="1">
    <citation type="submission" date="2016-03" db="EMBL/GenBank/DDBJ databases">
        <title>Cyphomyrmex costatus WGS genome.</title>
        <authorList>
            <person name="Nygaard S."/>
            <person name="Hu H."/>
            <person name="Boomsma J."/>
            <person name="Zhang G."/>
        </authorList>
    </citation>
    <scope>NUCLEOTIDE SEQUENCE [LARGE SCALE GENOMIC DNA]</scope>
    <source>
        <strain evidence="2">MS0001</strain>
        <tissue evidence="2">Whole body</tissue>
    </source>
</reference>
<keyword evidence="3" id="KW-1185">Reference proteome</keyword>
<gene>
    <name evidence="2" type="ORF">ALC62_06062</name>
</gene>
<sequence>MLVNITLIPFLLGIISNVSEDFTFFPEYLYEIHQTQIKYGKINNITKLNSTLTCHPVHAENLRCYLHDIMSTESSFVQNLNQENISSNPIQNEEWFMMEFNNRGVYITIIESSVTNSINLIPDIVSQFSIGINIKINNRFEENRYLGIMNENTTIGTCTTTYKTIVIYRNKTNETMDSKFQIKLLKNNFSSQKDLNIHIVKNRKNCTYSSDFANSFNGGKVTKYDHVIELINNKLTFTTILEVMKVQLFDSRRSLKTPMFKKTTQLKLIDMKSRK</sequence>
<evidence type="ECO:0000313" key="2">
    <source>
        <dbReference type="EMBL" id="KYN03195.1"/>
    </source>
</evidence>
<organism evidence="2 3">
    <name type="scientific">Cyphomyrmex costatus</name>
    <dbReference type="NCBI Taxonomy" id="456900"/>
    <lineage>
        <taxon>Eukaryota</taxon>
        <taxon>Metazoa</taxon>
        <taxon>Ecdysozoa</taxon>
        <taxon>Arthropoda</taxon>
        <taxon>Hexapoda</taxon>
        <taxon>Insecta</taxon>
        <taxon>Pterygota</taxon>
        <taxon>Neoptera</taxon>
        <taxon>Endopterygota</taxon>
        <taxon>Hymenoptera</taxon>
        <taxon>Apocrita</taxon>
        <taxon>Aculeata</taxon>
        <taxon>Formicoidea</taxon>
        <taxon>Formicidae</taxon>
        <taxon>Myrmicinae</taxon>
        <taxon>Cyphomyrmex</taxon>
    </lineage>
</organism>
<dbReference type="AlphaFoldDB" id="A0A195CRD1"/>
<accession>A0A195CRD1</accession>
<feature type="signal peptide" evidence="1">
    <location>
        <begin position="1"/>
        <end position="20"/>
    </location>
</feature>
<evidence type="ECO:0000313" key="3">
    <source>
        <dbReference type="Proteomes" id="UP000078542"/>
    </source>
</evidence>
<proteinExistence type="predicted"/>
<feature type="chain" id="PRO_5008270114" description="Vitellogenin domain-containing protein" evidence="1">
    <location>
        <begin position="21"/>
        <end position="275"/>
    </location>
</feature>
<dbReference type="Proteomes" id="UP000078542">
    <property type="component" value="Unassembled WGS sequence"/>
</dbReference>
<evidence type="ECO:0008006" key="4">
    <source>
        <dbReference type="Google" id="ProtNLM"/>
    </source>
</evidence>
<dbReference type="EMBL" id="KQ977381">
    <property type="protein sequence ID" value="KYN03195.1"/>
    <property type="molecule type" value="Genomic_DNA"/>
</dbReference>
<name>A0A195CRD1_9HYME</name>
<protein>
    <recommendedName>
        <fullName evidence="4">Vitellogenin domain-containing protein</fullName>
    </recommendedName>
</protein>